<feature type="non-terminal residue" evidence="1">
    <location>
        <position position="44"/>
    </location>
</feature>
<sequence length="44" mass="5040">MAGKRFSTYFDQTTKTSVLRLTDVCKDDQGYYTCIVDNPLNSDQ</sequence>
<dbReference type="AlphaFoldDB" id="A0A8S2ZHP7"/>
<proteinExistence type="predicted"/>
<dbReference type="InterPro" id="IPR036179">
    <property type="entry name" value="Ig-like_dom_sf"/>
</dbReference>
<dbReference type="SUPFAM" id="SSF48726">
    <property type="entry name" value="Immunoglobulin"/>
    <property type="match status" value="1"/>
</dbReference>
<evidence type="ECO:0000313" key="2">
    <source>
        <dbReference type="Proteomes" id="UP000681720"/>
    </source>
</evidence>
<reference evidence="1" key="1">
    <citation type="submission" date="2021-02" db="EMBL/GenBank/DDBJ databases">
        <authorList>
            <person name="Nowell W R."/>
        </authorList>
    </citation>
    <scope>NUCLEOTIDE SEQUENCE</scope>
</reference>
<organism evidence="1 2">
    <name type="scientific">Rotaria magnacalcarata</name>
    <dbReference type="NCBI Taxonomy" id="392030"/>
    <lineage>
        <taxon>Eukaryota</taxon>
        <taxon>Metazoa</taxon>
        <taxon>Spiralia</taxon>
        <taxon>Gnathifera</taxon>
        <taxon>Rotifera</taxon>
        <taxon>Eurotatoria</taxon>
        <taxon>Bdelloidea</taxon>
        <taxon>Philodinida</taxon>
        <taxon>Philodinidae</taxon>
        <taxon>Rotaria</taxon>
    </lineage>
</organism>
<evidence type="ECO:0008006" key="3">
    <source>
        <dbReference type="Google" id="ProtNLM"/>
    </source>
</evidence>
<dbReference type="Gene3D" id="2.60.40.10">
    <property type="entry name" value="Immunoglobulins"/>
    <property type="match status" value="1"/>
</dbReference>
<protein>
    <recommendedName>
        <fullName evidence="3">Immunoglobulin I-set domain-containing protein</fullName>
    </recommendedName>
</protein>
<dbReference type="EMBL" id="CAJOBJ010112590">
    <property type="protein sequence ID" value="CAF4638255.1"/>
    <property type="molecule type" value="Genomic_DNA"/>
</dbReference>
<dbReference type="Proteomes" id="UP000681720">
    <property type="component" value="Unassembled WGS sequence"/>
</dbReference>
<accession>A0A8S2ZHP7</accession>
<comment type="caution">
    <text evidence="1">The sequence shown here is derived from an EMBL/GenBank/DDBJ whole genome shotgun (WGS) entry which is preliminary data.</text>
</comment>
<name>A0A8S2ZHP7_9BILA</name>
<dbReference type="InterPro" id="IPR013783">
    <property type="entry name" value="Ig-like_fold"/>
</dbReference>
<gene>
    <name evidence="1" type="ORF">GIL414_LOCUS40514</name>
</gene>
<evidence type="ECO:0000313" key="1">
    <source>
        <dbReference type="EMBL" id="CAF4638255.1"/>
    </source>
</evidence>